<reference evidence="6" key="2">
    <citation type="submission" date="2023-05" db="EMBL/GenBank/DDBJ databases">
        <authorList>
            <person name="Schelkunov M.I."/>
        </authorList>
    </citation>
    <scope>NUCLEOTIDE SEQUENCE</scope>
    <source>
        <strain evidence="6">Hsosn_3</strain>
        <tissue evidence="6">Leaf</tissue>
    </source>
</reference>
<dbReference type="GO" id="GO:0003677">
    <property type="term" value="F:DNA binding"/>
    <property type="evidence" value="ECO:0007669"/>
    <property type="project" value="UniProtKB-KW"/>
</dbReference>
<protein>
    <submittedName>
        <fullName evidence="6">Uncharacterized protein</fullName>
    </submittedName>
</protein>
<evidence type="ECO:0000256" key="4">
    <source>
        <dbReference type="ARBA" id="ARBA00023163"/>
    </source>
</evidence>
<accession>A0AAD8HLE6</accession>
<evidence type="ECO:0000256" key="3">
    <source>
        <dbReference type="ARBA" id="ARBA00023125"/>
    </source>
</evidence>
<evidence type="ECO:0000313" key="7">
    <source>
        <dbReference type="Proteomes" id="UP001237642"/>
    </source>
</evidence>
<gene>
    <name evidence="6" type="ORF">POM88_034893</name>
</gene>
<proteinExistence type="predicted"/>
<comment type="subcellular location">
    <subcellularLocation>
        <location evidence="1">Nucleus</location>
    </subcellularLocation>
</comment>
<dbReference type="Proteomes" id="UP001237642">
    <property type="component" value="Unassembled WGS sequence"/>
</dbReference>
<evidence type="ECO:0000313" key="6">
    <source>
        <dbReference type="EMBL" id="KAK1368801.1"/>
    </source>
</evidence>
<dbReference type="EMBL" id="JAUIZM010000008">
    <property type="protein sequence ID" value="KAK1368801.1"/>
    <property type="molecule type" value="Genomic_DNA"/>
</dbReference>
<comment type="caution">
    <text evidence="6">The sequence shown here is derived from an EMBL/GenBank/DDBJ whole genome shotgun (WGS) entry which is preliminary data.</text>
</comment>
<keyword evidence="5" id="KW-0539">Nucleus</keyword>
<keyword evidence="7" id="KW-1185">Reference proteome</keyword>
<dbReference type="GO" id="GO:0005634">
    <property type="term" value="C:nucleus"/>
    <property type="evidence" value="ECO:0007669"/>
    <property type="project" value="UniProtKB-SubCell"/>
</dbReference>
<keyword evidence="4" id="KW-0804">Transcription</keyword>
<evidence type="ECO:0000256" key="1">
    <source>
        <dbReference type="ARBA" id="ARBA00004123"/>
    </source>
</evidence>
<keyword evidence="3" id="KW-0238">DNA-binding</keyword>
<dbReference type="SUPFAM" id="SSF101936">
    <property type="entry name" value="DNA-binding pseudobarrel domain"/>
    <property type="match status" value="1"/>
</dbReference>
<evidence type="ECO:0000256" key="2">
    <source>
        <dbReference type="ARBA" id="ARBA00023015"/>
    </source>
</evidence>
<dbReference type="AlphaFoldDB" id="A0AAD8HLE6"/>
<sequence>MTEDKEVVNFVCLNIPSRYLCGSLSLPQSFTADQGLKVPKRIYLELPRGALWRGTYVQDRNCIEDLDCMFKCYRLKPYHVVNLHYAGGVKFGVEIFSPYGVEIDYTVEGPPSQKPIFTRNGGSWLNEVYYMNMDFEVDKLQA</sequence>
<evidence type="ECO:0000256" key="5">
    <source>
        <dbReference type="ARBA" id="ARBA00023242"/>
    </source>
</evidence>
<name>A0AAD8HLE6_9APIA</name>
<dbReference type="InterPro" id="IPR015300">
    <property type="entry name" value="DNA-bd_pseudobarrel_sf"/>
</dbReference>
<organism evidence="6 7">
    <name type="scientific">Heracleum sosnowskyi</name>
    <dbReference type="NCBI Taxonomy" id="360622"/>
    <lineage>
        <taxon>Eukaryota</taxon>
        <taxon>Viridiplantae</taxon>
        <taxon>Streptophyta</taxon>
        <taxon>Embryophyta</taxon>
        <taxon>Tracheophyta</taxon>
        <taxon>Spermatophyta</taxon>
        <taxon>Magnoliopsida</taxon>
        <taxon>eudicotyledons</taxon>
        <taxon>Gunneridae</taxon>
        <taxon>Pentapetalae</taxon>
        <taxon>asterids</taxon>
        <taxon>campanulids</taxon>
        <taxon>Apiales</taxon>
        <taxon>Apiaceae</taxon>
        <taxon>Apioideae</taxon>
        <taxon>apioid superclade</taxon>
        <taxon>Tordylieae</taxon>
        <taxon>Tordyliinae</taxon>
        <taxon>Heracleum</taxon>
    </lineage>
</organism>
<keyword evidence="2" id="KW-0805">Transcription regulation</keyword>
<reference evidence="6" key="1">
    <citation type="submission" date="2023-02" db="EMBL/GenBank/DDBJ databases">
        <title>Genome of toxic invasive species Heracleum sosnowskyi carries increased number of genes despite the absence of recent whole-genome duplications.</title>
        <authorList>
            <person name="Schelkunov M."/>
            <person name="Shtratnikova V."/>
            <person name="Makarenko M."/>
            <person name="Klepikova A."/>
            <person name="Omelchenko D."/>
            <person name="Novikova G."/>
            <person name="Obukhova E."/>
            <person name="Bogdanov V."/>
            <person name="Penin A."/>
            <person name="Logacheva M."/>
        </authorList>
    </citation>
    <scope>NUCLEOTIDE SEQUENCE</scope>
    <source>
        <strain evidence="6">Hsosn_3</strain>
        <tissue evidence="6">Leaf</tissue>
    </source>
</reference>